<dbReference type="EMBL" id="JACJHZ010000018">
    <property type="protein sequence ID" value="MBA9021778.1"/>
    <property type="molecule type" value="Genomic_DNA"/>
</dbReference>
<dbReference type="GO" id="GO:0032259">
    <property type="term" value="P:methylation"/>
    <property type="evidence" value="ECO:0007669"/>
    <property type="project" value="UniProtKB-KW"/>
</dbReference>
<comment type="catalytic activity">
    <reaction evidence="6">
        <text>a 2'-deoxyadenosine in DNA + S-adenosyl-L-methionine = an N(6)-methyl-2'-deoxyadenosine in DNA + S-adenosyl-L-homocysteine + H(+)</text>
        <dbReference type="Rhea" id="RHEA:15197"/>
        <dbReference type="Rhea" id="RHEA-COMP:12418"/>
        <dbReference type="Rhea" id="RHEA-COMP:12419"/>
        <dbReference type="ChEBI" id="CHEBI:15378"/>
        <dbReference type="ChEBI" id="CHEBI:57856"/>
        <dbReference type="ChEBI" id="CHEBI:59789"/>
        <dbReference type="ChEBI" id="CHEBI:90615"/>
        <dbReference type="ChEBI" id="CHEBI:90616"/>
        <dbReference type="EC" id="2.1.1.72"/>
    </reaction>
</comment>
<gene>
    <name evidence="8" type="ORF">HNQ97_003787</name>
</gene>
<dbReference type="InterPro" id="IPR050953">
    <property type="entry name" value="N4_N6_ade-DNA_methylase"/>
</dbReference>
<dbReference type="EC" id="2.1.1.72" evidence="2"/>
<dbReference type="Proteomes" id="UP000587524">
    <property type="component" value="Unassembled WGS sequence"/>
</dbReference>
<dbReference type="GO" id="GO:0009007">
    <property type="term" value="F:site-specific DNA-methyltransferase (adenine-specific) activity"/>
    <property type="evidence" value="ECO:0007669"/>
    <property type="project" value="UniProtKB-EC"/>
</dbReference>
<proteinExistence type="inferred from homology"/>
<comment type="similarity">
    <text evidence="1">Belongs to the N(4)/N(6)-methyltransferase family.</text>
</comment>
<evidence type="ECO:0000256" key="4">
    <source>
        <dbReference type="ARBA" id="ARBA00022679"/>
    </source>
</evidence>
<reference evidence="8 9" key="1">
    <citation type="submission" date="2020-08" db="EMBL/GenBank/DDBJ databases">
        <title>Genomic Encyclopedia of Type Strains, Phase IV (KMG-IV): sequencing the most valuable type-strain genomes for metagenomic binning, comparative biology and taxonomic classification.</title>
        <authorList>
            <person name="Goeker M."/>
        </authorList>
    </citation>
    <scope>NUCLEOTIDE SEQUENCE [LARGE SCALE GENOMIC DNA]</scope>
    <source>
        <strain evidence="8 9">DSM 17455</strain>
    </source>
</reference>
<accession>A0ABR6CAX0</accession>
<evidence type="ECO:0000256" key="1">
    <source>
        <dbReference type="ARBA" id="ARBA00006594"/>
    </source>
</evidence>
<evidence type="ECO:0000256" key="5">
    <source>
        <dbReference type="ARBA" id="ARBA00022691"/>
    </source>
</evidence>
<dbReference type="InterPro" id="IPR002052">
    <property type="entry name" value="DNA_methylase_N6_adenine_CS"/>
</dbReference>
<keyword evidence="3 8" id="KW-0489">Methyltransferase</keyword>
<organism evidence="8 9">
    <name type="scientific">Aminobacter ciceronei</name>
    <dbReference type="NCBI Taxonomy" id="150723"/>
    <lineage>
        <taxon>Bacteria</taxon>
        <taxon>Pseudomonadati</taxon>
        <taxon>Pseudomonadota</taxon>
        <taxon>Alphaproteobacteria</taxon>
        <taxon>Hyphomicrobiales</taxon>
        <taxon>Phyllobacteriaceae</taxon>
        <taxon>Aminobacter</taxon>
    </lineage>
</organism>
<evidence type="ECO:0000256" key="2">
    <source>
        <dbReference type="ARBA" id="ARBA00011900"/>
    </source>
</evidence>
<evidence type="ECO:0000259" key="7">
    <source>
        <dbReference type="Pfam" id="PF07669"/>
    </source>
</evidence>
<dbReference type="PROSITE" id="PS00092">
    <property type="entry name" value="N6_MTASE"/>
    <property type="match status" value="1"/>
</dbReference>
<evidence type="ECO:0000313" key="8">
    <source>
        <dbReference type="EMBL" id="MBA9021778.1"/>
    </source>
</evidence>
<dbReference type="SUPFAM" id="SSF53335">
    <property type="entry name" value="S-adenosyl-L-methionine-dependent methyltransferases"/>
    <property type="match status" value="1"/>
</dbReference>
<evidence type="ECO:0000256" key="6">
    <source>
        <dbReference type="ARBA" id="ARBA00047942"/>
    </source>
</evidence>
<dbReference type="RefSeq" id="WP_182574979.1">
    <property type="nucleotide sequence ID" value="NZ_JACJHY010000018.1"/>
</dbReference>
<dbReference type="PANTHER" id="PTHR33841:SF5">
    <property type="entry name" value="DNA METHYLASE (MODIFICATION METHYLASE) (METHYLTRANSFERASE)-RELATED"/>
    <property type="match status" value="1"/>
</dbReference>
<name>A0ABR6CAX0_9HYPH</name>
<dbReference type="PANTHER" id="PTHR33841">
    <property type="entry name" value="DNA METHYLTRANSFERASE YEEA-RELATED"/>
    <property type="match status" value="1"/>
</dbReference>
<dbReference type="PRINTS" id="PR00507">
    <property type="entry name" value="N12N6MTFRASE"/>
</dbReference>
<sequence>MDQQVPFALRGRNPDVLTCIANLSNDEVFTPPEFANRMLDSVAEAWAAANNGADIWADSSVKFLDPFAKSGVFLRAITRRLTDGLASEFPDLEERVDHILTKQVFGIAITNLTSLLARRSVYCSKQANGSHSIARSFNSETGNIWFEPMEHTWDGAKCKFCNAPRAIFHREDGLESHAYAFIHTDDIAARIAELFGGDMQFDVIIGNPPYQMTGGGGGTNDSPIYQLFVEQAVRLEPKFLCMVIPSRWMAGGRGLGEFRAEFLGDQRLRTLVDYENAKDAFPTVGIGGGICYFLWNRDNPGPCECTYHRNGAVIGPYPRALDEFDVFVRDKRAVDILQKVVAAGERSFEELVSGDTPFGLPTNFSDYKRDAVPNDTQVLLYANVATKRVRGAMSRGAINKNQQLIDVWKLFLPVAGSGRERERSGVDIVLGPPIIGEPGSVCTQTYLVAGPLASKIEAESVQSYLRTRLARFLVSLRKPAQHVFRGMYRWVPVQTWDRTWTDADLYKKYGIADSEIAFIEQMIRPMGAGDE</sequence>
<dbReference type="InterPro" id="IPR011639">
    <property type="entry name" value="MethylTrfase_TaqI-like_dom"/>
</dbReference>
<evidence type="ECO:0000313" key="9">
    <source>
        <dbReference type="Proteomes" id="UP000587524"/>
    </source>
</evidence>
<protein>
    <recommendedName>
        <fullName evidence="2">site-specific DNA-methyltransferase (adenine-specific)</fullName>
        <ecNumber evidence="2">2.1.1.72</ecNumber>
    </recommendedName>
</protein>
<dbReference type="Pfam" id="PF07669">
    <property type="entry name" value="Eco57I"/>
    <property type="match status" value="1"/>
</dbReference>
<dbReference type="Gene3D" id="3.40.50.150">
    <property type="entry name" value="Vaccinia Virus protein VP39"/>
    <property type="match status" value="1"/>
</dbReference>
<keyword evidence="5" id="KW-0949">S-adenosyl-L-methionine</keyword>
<evidence type="ECO:0000256" key="3">
    <source>
        <dbReference type="ARBA" id="ARBA00022603"/>
    </source>
</evidence>
<comment type="caution">
    <text evidence="8">The sequence shown here is derived from an EMBL/GenBank/DDBJ whole genome shotgun (WGS) entry which is preliminary data.</text>
</comment>
<keyword evidence="4 8" id="KW-0808">Transferase</keyword>
<feature type="domain" description="Type II methyltransferase M.TaqI-like" evidence="7">
    <location>
        <begin position="102"/>
        <end position="281"/>
    </location>
</feature>
<keyword evidence="9" id="KW-1185">Reference proteome</keyword>
<dbReference type="InterPro" id="IPR029063">
    <property type="entry name" value="SAM-dependent_MTases_sf"/>
</dbReference>